<dbReference type="InterPro" id="IPR005883">
    <property type="entry name" value="PilM"/>
</dbReference>
<dbReference type="InterPro" id="IPR050696">
    <property type="entry name" value="FtsA/MreB"/>
</dbReference>
<dbReference type="Proteomes" id="UP000260351">
    <property type="component" value="Unassembled WGS sequence"/>
</dbReference>
<protein>
    <submittedName>
        <fullName evidence="2">Pilus assembly protein PilM</fullName>
    </submittedName>
</protein>
<dbReference type="SUPFAM" id="SSF53067">
    <property type="entry name" value="Actin-like ATPase domain"/>
    <property type="match status" value="2"/>
</dbReference>
<dbReference type="Gene3D" id="3.30.420.40">
    <property type="match status" value="2"/>
</dbReference>
<gene>
    <name evidence="2" type="ORF">DZC52_05975</name>
</gene>
<reference evidence="2 3" key="1">
    <citation type="submission" date="2018-08" db="EMBL/GenBank/DDBJ databases">
        <title>Wenzhouxiangella salilacus sp. nov., a novel bacterium isolated from a saline lake in Xinjiang Province, China.</title>
        <authorList>
            <person name="Han S."/>
        </authorList>
    </citation>
    <scope>NUCLEOTIDE SEQUENCE [LARGE SCALE GENOMIC DNA]</scope>
    <source>
        <strain evidence="2 3">XDB06</strain>
    </source>
</reference>
<comment type="caution">
    <text evidence="2">The sequence shown here is derived from an EMBL/GenBank/DDBJ whole genome shotgun (WGS) entry which is preliminary data.</text>
</comment>
<dbReference type="CDD" id="cd24049">
    <property type="entry name" value="ASKHA_NBD_PilM"/>
    <property type="match status" value="1"/>
</dbReference>
<feature type="domain" description="SHS2" evidence="1">
    <location>
        <begin position="16"/>
        <end position="183"/>
    </location>
</feature>
<proteinExistence type="predicted"/>
<dbReference type="Pfam" id="PF11104">
    <property type="entry name" value="PilM_2"/>
    <property type="match status" value="1"/>
</dbReference>
<dbReference type="EMBL" id="QUZK01000025">
    <property type="protein sequence ID" value="RFF30981.1"/>
    <property type="molecule type" value="Genomic_DNA"/>
</dbReference>
<dbReference type="SMART" id="SM00842">
    <property type="entry name" value="FtsA"/>
    <property type="match status" value="1"/>
</dbReference>
<accession>A0A3E1K9W5</accession>
<sequence>MSDFLRKLLGAAPPPLLGVDIGTSSIKVLQLGSSGSGYRVEAFAVEQVPEGAISEGNITDTDRVAEAVKRAVKRSGSKAKDCAMAVSGSAVITKIINLPADLSEDDVEAQIEVEAGQYIPYPREEVSLDFEILGPAPRNAELIEILLAASKTEHVDLCREVAELAGLGLRVVDVESYAIANAFDLVRKHAGIDESETIGVLNMGATASTLIALRGDRTIYSREHAFGGQQLVDDCMRRYGMDAEQAAFLQRGETPPAGFEDEILEPFRQNVIQQISRALQFYSSSSDYSGINTLFLTGGAASTPGLAEAVGDEVGISCEVADPIEGMRLAPSIDAGRLERVRPALTTACGLALRGFD</sequence>
<keyword evidence="3" id="KW-1185">Reference proteome</keyword>
<dbReference type="PANTHER" id="PTHR32432">
    <property type="entry name" value="CELL DIVISION PROTEIN FTSA-RELATED"/>
    <property type="match status" value="1"/>
</dbReference>
<dbReference type="OrthoDB" id="9773403at2"/>
<organism evidence="2 3">
    <name type="scientific">Wenzhouxiangella sediminis</name>
    <dbReference type="NCBI Taxonomy" id="1792836"/>
    <lineage>
        <taxon>Bacteria</taxon>
        <taxon>Pseudomonadati</taxon>
        <taxon>Pseudomonadota</taxon>
        <taxon>Gammaproteobacteria</taxon>
        <taxon>Chromatiales</taxon>
        <taxon>Wenzhouxiangellaceae</taxon>
        <taxon>Wenzhouxiangella</taxon>
    </lineage>
</organism>
<dbReference type="GO" id="GO:0051301">
    <property type="term" value="P:cell division"/>
    <property type="evidence" value="ECO:0007669"/>
    <property type="project" value="InterPro"/>
</dbReference>
<dbReference type="PIRSF" id="PIRSF019169">
    <property type="entry name" value="PilM"/>
    <property type="match status" value="1"/>
</dbReference>
<evidence type="ECO:0000313" key="3">
    <source>
        <dbReference type="Proteomes" id="UP000260351"/>
    </source>
</evidence>
<name>A0A3E1K9W5_9GAMM</name>
<dbReference type="NCBIfam" id="TIGR01175">
    <property type="entry name" value="pilM"/>
    <property type="match status" value="1"/>
</dbReference>
<evidence type="ECO:0000259" key="1">
    <source>
        <dbReference type="SMART" id="SM00842"/>
    </source>
</evidence>
<dbReference type="InterPro" id="IPR003494">
    <property type="entry name" value="SHS2_FtsA"/>
</dbReference>
<dbReference type="InterPro" id="IPR043129">
    <property type="entry name" value="ATPase_NBD"/>
</dbReference>
<dbReference type="PANTHER" id="PTHR32432:SF3">
    <property type="entry name" value="ETHANOLAMINE UTILIZATION PROTEIN EUTJ"/>
    <property type="match status" value="1"/>
</dbReference>
<dbReference type="AlphaFoldDB" id="A0A3E1K9W5"/>
<dbReference type="RefSeq" id="WP_116650218.1">
    <property type="nucleotide sequence ID" value="NZ_QUZK01000025.1"/>
</dbReference>
<dbReference type="Gene3D" id="3.30.1490.300">
    <property type="match status" value="1"/>
</dbReference>
<evidence type="ECO:0000313" key="2">
    <source>
        <dbReference type="EMBL" id="RFF30981.1"/>
    </source>
</evidence>